<protein>
    <submittedName>
        <fullName evidence="1">Uncharacterized protein</fullName>
    </submittedName>
</protein>
<accession>A0A8E2EY95</accession>
<organism evidence="1 2">
    <name type="scientific">Glonium stellatum</name>
    <dbReference type="NCBI Taxonomy" id="574774"/>
    <lineage>
        <taxon>Eukaryota</taxon>
        <taxon>Fungi</taxon>
        <taxon>Dikarya</taxon>
        <taxon>Ascomycota</taxon>
        <taxon>Pezizomycotina</taxon>
        <taxon>Dothideomycetes</taxon>
        <taxon>Pleosporomycetidae</taxon>
        <taxon>Gloniales</taxon>
        <taxon>Gloniaceae</taxon>
        <taxon>Glonium</taxon>
    </lineage>
</organism>
<dbReference type="Proteomes" id="UP000250140">
    <property type="component" value="Unassembled WGS sequence"/>
</dbReference>
<gene>
    <name evidence="1" type="ORF">AOQ84DRAFT_68393</name>
</gene>
<name>A0A8E2EY95_9PEZI</name>
<sequence length="102" mass="11524">MFASLKARHNYFRPRQFSLIILATKRALADGPAPRVIRSTPFRTRMQAVSATAQVVILRHFDLSLYSLSPLCSNLTRSMSPGASYLHTKWHGGYRVSRIHPA</sequence>
<keyword evidence="2" id="KW-1185">Reference proteome</keyword>
<reference evidence="1 2" key="1">
    <citation type="journal article" date="2016" name="Nat. Commun.">
        <title>Ectomycorrhizal ecology is imprinted in the genome of the dominant symbiotic fungus Cenococcum geophilum.</title>
        <authorList>
            <consortium name="DOE Joint Genome Institute"/>
            <person name="Peter M."/>
            <person name="Kohler A."/>
            <person name="Ohm R.A."/>
            <person name="Kuo A."/>
            <person name="Krutzmann J."/>
            <person name="Morin E."/>
            <person name="Arend M."/>
            <person name="Barry K.W."/>
            <person name="Binder M."/>
            <person name="Choi C."/>
            <person name="Clum A."/>
            <person name="Copeland A."/>
            <person name="Grisel N."/>
            <person name="Haridas S."/>
            <person name="Kipfer T."/>
            <person name="LaButti K."/>
            <person name="Lindquist E."/>
            <person name="Lipzen A."/>
            <person name="Maire R."/>
            <person name="Meier B."/>
            <person name="Mihaltcheva S."/>
            <person name="Molinier V."/>
            <person name="Murat C."/>
            <person name="Poggeler S."/>
            <person name="Quandt C.A."/>
            <person name="Sperisen C."/>
            <person name="Tritt A."/>
            <person name="Tisserant E."/>
            <person name="Crous P.W."/>
            <person name="Henrissat B."/>
            <person name="Nehls U."/>
            <person name="Egli S."/>
            <person name="Spatafora J.W."/>
            <person name="Grigoriev I.V."/>
            <person name="Martin F.M."/>
        </authorList>
    </citation>
    <scope>NUCLEOTIDE SEQUENCE [LARGE SCALE GENOMIC DNA]</scope>
    <source>
        <strain evidence="1 2">CBS 207.34</strain>
    </source>
</reference>
<dbReference type="AlphaFoldDB" id="A0A8E2EY95"/>
<evidence type="ECO:0000313" key="1">
    <source>
        <dbReference type="EMBL" id="OCL06878.1"/>
    </source>
</evidence>
<evidence type="ECO:0000313" key="2">
    <source>
        <dbReference type="Proteomes" id="UP000250140"/>
    </source>
</evidence>
<dbReference type="EMBL" id="KV749962">
    <property type="protein sequence ID" value="OCL06878.1"/>
    <property type="molecule type" value="Genomic_DNA"/>
</dbReference>
<proteinExistence type="predicted"/>